<accession>A0A8R1DWM0</accession>
<evidence type="ECO:0000313" key="2">
    <source>
        <dbReference type="Proteomes" id="UP000005237"/>
    </source>
</evidence>
<dbReference type="AlphaFoldDB" id="A0A8R1DWM0"/>
<dbReference type="Proteomes" id="UP000005237">
    <property type="component" value="Unassembled WGS sequence"/>
</dbReference>
<evidence type="ECO:0000313" key="1">
    <source>
        <dbReference type="EnsemblMetazoa" id="CJA12795.1"/>
    </source>
</evidence>
<sequence length="202" mass="22623">MSSAVWESLKKGCPDWETRVEELAKPGFPILNASRAEMPVEKQLKLEVRIRGRKALVVFQLVENSSEALLLGTNAFRSIGVEIKWKAENAVARAAGKLRVPPQSCSQIELIVEVGMGKQVLLESNKEWMPASLCSKNDEGNMTVSVSIWRNKPLLIKKNQIVGVVSREWKVCEGKEEKVVNMLDIDKKPSLKVELFKMTASF</sequence>
<dbReference type="EnsemblMetazoa" id="CJA12795.1">
    <property type="protein sequence ID" value="CJA12795.1"/>
    <property type="gene ID" value="WBGene00131999"/>
</dbReference>
<name>A0A8R1DWM0_CAEJA</name>
<organism evidence="1 2">
    <name type="scientific">Caenorhabditis japonica</name>
    <dbReference type="NCBI Taxonomy" id="281687"/>
    <lineage>
        <taxon>Eukaryota</taxon>
        <taxon>Metazoa</taxon>
        <taxon>Ecdysozoa</taxon>
        <taxon>Nematoda</taxon>
        <taxon>Chromadorea</taxon>
        <taxon>Rhabditida</taxon>
        <taxon>Rhabditina</taxon>
        <taxon>Rhabditomorpha</taxon>
        <taxon>Rhabditoidea</taxon>
        <taxon>Rhabditidae</taxon>
        <taxon>Peloderinae</taxon>
        <taxon>Caenorhabditis</taxon>
    </lineage>
</organism>
<reference evidence="2" key="1">
    <citation type="submission" date="2010-08" db="EMBL/GenBank/DDBJ databases">
        <authorList>
            <consortium name="Caenorhabditis japonica Sequencing Consortium"/>
            <person name="Wilson R.K."/>
        </authorList>
    </citation>
    <scope>NUCLEOTIDE SEQUENCE [LARGE SCALE GENOMIC DNA]</scope>
    <source>
        <strain evidence="2">DF5081</strain>
    </source>
</reference>
<keyword evidence="2" id="KW-1185">Reference proteome</keyword>
<reference evidence="1" key="2">
    <citation type="submission" date="2022-06" db="UniProtKB">
        <authorList>
            <consortium name="EnsemblMetazoa"/>
        </authorList>
    </citation>
    <scope>IDENTIFICATION</scope>
    <source>
        <strain evidence="1">DF5081</strain>
    </source>
</reference>
<protein>
    <submittedName>
        <fullName evidence="1">Uncharacterized protein</fullName>
    </submittedName>
</protein>
<proteinExistence type="predicted"/>